<accession>A0ABR5A0D0</accession>
<keyword evidence="2" id="KW-1185">Reference proteome</keyword>
<dbReference type="InterPro" id="IPR029058">
    <property type="entry name" value="AB_hydrolase_fold"/>
</dbReference>
<evidence type="ECO:0000313" key="1">
    <source>
        <dbReference type="EMBL" id="KIL34445.1"/>
    </source>
</evidence>
<dbReference type="InterPro" id="IPR050583">
    <property type="entry name" value="Mycobacterial_A85_antigen"/>
</dbReference>
<gene>
    <name evidence="1" type="ORF">SD71_20405</name>
</gene>
<comment type="caution">
    <text evidence="1">The sequence shown here is derived from an EMBL/GenBank/DDBJ whole genome shotgun (WGS) entry which is preliminary data.</text>
</comment>
<dbReference type="PANTHER" id="PTHR48098:SF1">
    <property type="entry name" value="DIACYLGLYCEROL ACYLTRANSFERASE_MYCOLYLTRANSFERASE AG85A"/>
    <property type="match status" value="1"/>
</dbReference>
<dbReference type="Gene3D" id="3.40.50.1820">
    <property type="entry name" value="alpha/beta hydrolase"/>
    <property type="match status" value="1"/>
</dbReference>
<protein>
    <recommendedName>
        <fullName evidence="3">Esterase</fullName>
    </recommendedName>
</protein>
<dbReference type="PANTHER" id="PTHR48098">
    <property type="entry name" value="ENTEROCHELIN ESTERASE-RELATED"/>
    <property type="match status" value="1"/>
</dbReference>
<proteinExistence type="predicted"/>
<sequence length="265" mass="30028">MIETEIYSNSLMKNQNVNIYLPHGYNEAQKYPVLYLLHGKDGNENSWFNGFFGISAAHIDRTADRLIKEQKIKPMIIVSPMIDNSYGVNTSSTNKKVGDHNEGLYEDFIVKELIPYVDSNYSTIQSRDGRYVGGLSMGGFSALYLAFAHPDLFSKVGGHSAALRLDVNAGSGIGWLFQNGRDRENIDPVYLADHVVNNGLSVYLDHGDMDHSWLIEGNKTLFTMLTANKMNVQYVIQPGGHDYKYWSRQIAQYLMFYSDPMEKEK</sequence>
<name>A0ABR5A0D0_9BACL</name>
<dbReference type="InterPro" id="IPR000801">
    <property type="entry name" value="Esterase-like"/>
</dbReference>
<dbReference type="SUPFAM" id="SSF53474">
    <property type="entry name" value="alpha/beta-Hydrolases"/>
    <property type="match status" value="1"/>
</dbReference>
<dbReference type="Pfam" id="PF00756">
    <property type="entry name" value="Esterase"/>
    <property type="match status" value="1"/>
</dbReference>
<dbReference type="Proteomes" id="UP000054526">
    <property type="component" value="Unassembled WGS sequence"/>
</dbReference>
<dbReference type="EMBL" id="JXAL01000033">
    <property type="protein sequence ID" value="KIL34445.1"/>
    <property type="molecule type" value="Genomic_DNA"/>
</dbReference>
<reference evidence="1 2" key="1">
    <citation type="submission" date="2014-12" db="EMBL/GenBank/DDBJ databases">
        <title>Draft genome sequence of Cohnella kolymensis strain B-2846.</title>
        <authorList>
            <person name="Karlyshev A.V."/>
            <person name="Kudryashova E.B."/>
        </authorList>
    </citation>
    <scope>NUCLEOTIDE SEQUENCE [LARGE SCALE GENOMIC DNA]</scope>
    <source>
        <strain evidence="1 2">VKM B-2846</strain>
    </source>
</reference>
<evidence type="ECO:0008006" key="3">
    <source>
        <dbReference type="Google" id="ProtNLM"/>
    </source>
</evidence>
<organism evidence="1 2">
    <name type="scientific">Cohnella kolymensis</name>
    <dbReference type="NCBI Taxonomy" id="1590652"/>
    <lineage>
        <taxon>Bacteria</taxon>
        <taxon>Bacillati</taxon>
        <taxon>Bacillota</taxon>
        <taxon>Bacilli</taxon>
        <taxon>Bacillales</taxon>
        <taxon>Paenibacillaceae</taxon>
        <taxon>Cohnella</taxon>
    </lineage>
</organism>
<evidence type="ECO:0000313" key="2">
    <source>
        <dbReference type="Proteomes" id="UP000054526"/>
    </source>
</evidence>